<proteinExistence type="predicted"/>
<feature type="non-terminal residue" evidence="1">
    <location>
        <position position="190"/>
    </location>
</feature>
<reference evidence="1" key="1">
    <citation type="submission" date="2019-10" db="EMBL/GenBank/DDBJ databases">
        <authorList>
            <consortium name="DOE Joint Genome Institute"/>
            <person name="Kuo A."/>
            <person name="Miyauchi S."/>
            <person name="Kiss E."/>
            <person name="Drula E."/>
            <person name="Kohler A."/>
            <person name="Sanchez-Garcia M."/>
            <person name="Andreopoulos B."/>
            <person name="Barry K.W."/>
            <person name="Bonito G."/>
            <person name="Buee M."/>
            <person name="Carver A."/>
            <person name="Chen C."/>
            <person name="Cichocki N."/>
            <person name="Clum A."/>
            <person name="Culley D."/>
            <person name="Crous P.W."/>
            <person name="Fauchery L."/>
            <person name="Girlanda M."/>
            <person name="Hayes R."/>
            <person name="Keri Z."/>
            <person name="Labutti K."/>
            <person name="Lipzen A."/>
            <person name="Lombard V."/>
            <person name="Magnuson J."/>
            <person name="Maillard F."/>
            <person name="Morin E."/>
            <person name="Murat C."/>
            <person name="Nolan M."/>
            <person name="Ohm R."/>
            <person name="Pangilinan J."/>
            <person name="Pereira M."/>
            <person name="Perotto S."/>
            <person name="Peter M."/>
            <person name="Riley R."/>
            <person name="Sitrit Y."/>
            <person name="Stielow B."/>
            <person name="Szollosi G."/>
            <person name="Zifcakova L."/>
            <person name="Stursova M."/>
            <person name="Spatafora J.W."/>
            <person name="Tedersoo L."/>
            <person name="Vaario L.-M."/>
            <person name="Yamada A."/>
            <person name="Yan M."/>
            <person name="Wang P."/>
            <person name="Xu J."/>
            <person name="Bruns T."/>
            <person name="Baldrian P."/>
            <person name="Vilgalys R."/>
            <person name="Henrissat B."/>
            <person name="Grigoriev I.V."/>
            <person name="Hibbett D."/>
            <person name="Nagy L.G."/>
            <person name="Martin F.M."/>
        </authorList>
    </citation>
    <scope>NUCLEOTIDE SEQUENCE</scope>
    <source>
        <strain evidence="1">P2</strain>
    </source>
</reference>
<organism evidence="1 2">
    <name type="scientific">Thelephora ganbajun</name>
    <name type="common">Ganba fungus</name>
    <dbReference type="NCBI Taxonomy" id="370292"/>
    <lineage>
        <taxon>Eukaryota</taxon>
        <taxon>Fungi</taxon>
        <taxon>Dikarya</taxon>
        <taxon>Basidiomycota</taxon>
        <taxon>Agaricomycotina</taxon>
        <taxon>Agaricomycetes</taxon>
        <taxon>Thelephorales</taxon>
        <taxon>Thelephoraceae</taxon>
        <taxon>Thelephora</taxon>
    </lineage>
</organism>
<protein>
    <submittedName>
        <fullName evidence="1">Uncharacterized protein</fullName>
    </submittedName>
</protein>
<reference evidence="1" key="2">
    <citation type="journal article" date="2020" name="Nat. Commun.">
        <title>Large-scale genome sequencing of mycorrhizal fungi provides insights into the early evolution of symbiotic traits.</title>
        <authorList>
            <person name="Miyauchi S."/>
            <person name="Kiss E."/>
            <person name="Kuo A."/>
            <person name="Drula E."/>
            <person name="Kohler A."/>
            <person name="Sanchez-Garcia M."/>
            <person name="Morin E."/>
            <person name="Andreopoulos B."/>
            <person name="Barry K.W."/>
            <person name="Bonito G."/>
            <person name="Buee M."/>
            <person name="Carver A."/>
            <person name="Chen C."/>
            <person name="Cichocki N."/>
            <person name="Clum A."/>
            <person name="Culley D."/>
            <person name="Crous P.W."/>
            <person name="Fauchery L."/>
            <person name="Girlanda M."/>
            <person name="Hayes R.D."/>
            <person name="Keri Z."/>
            <person name="LaButti K."/>
            <person name="Lipzen A."/>
            <person name="Lombard V."/>
            <person name="Magnuson J."/>
            <person name="Maillard F."/>
            <person name="Murat C."/>
            <person name="Nolan M."/>
            <person name="Ohm R.A."/>
            <person name="Pangilinan J."/>
            <person name="Pereira M.F."/>
            <person name="Perotto S."/>
            <person name="Peter M."/>
            <person name="Pfister S."/>
            <person name="Riley R."/>
            <person name="Sitrit Y."/>
            <person name="Stielow J.B."/>
            <person name="Szollosi G."/>
            <person name="Zifcakova L."/>
            <person name="Stursova M."/>
            <person name="Spatafora J.W."/>
            <person name="Tedersoo L."/>
            <person name="Vaario L.M."/>
            <person name="Yamada A."/>
            <person name="Yan M."/>
            <person name="Wang P."/>
            <person name="Xu J."/>
            <person name="Bruns T."/>
            <person name="Baldrian P."/>
            <person name="Vilgalys R."/>
            <person name="Dunand C."/>
            <person name="Henrissat B."/>
            <person name="Grigoriev I.V."/>
            <person name="Hibbett D."/>
            <person name="Nagy L.G."/>
            <person name="Martin F.M."/>
        </authorList>
    </citation>
    <scope>NUCLEOTIDE SEQUENCE</scope>
    <source>
        <strain evidence="1">P2</strain>
    </source>
</reference>
<evidence type="ECO:0000313" key="1">
    <source>
        <dbReference type="EMBL" id="KAF9644303.1"/>
    </source>
</evidence>
<feature type="non-terminal residue" evidence="1">
    <location>
        <position position="1"/>
    </location>
</feature>
<evidence type="ECO:0000313" key="2">
    <source>
        <dbReference type="Proteomes" id="UP000886501"/>
    </source>
</evidence>
<comment type="caution">
    <text evidence="1">The sequence shown here is derived from an EMBL/GenBank/DDBJ whole genome shotgun (WGS) entry which is preliminary data.</text>
</comment>
<keyword evidence="2" id="KW-1185">Reference proteome</keyword>
<gene>
    <name evidence="1" type="ORF">BDM02DRAFT_3075333</name>
</gene>
<dbReference type="Proteomes" id="UP000886501">
    <property type="component" value="Unassembled WGS sequence"/>
</dbReference>
<accession>A0ACB6Z4S4</accession>
<dbReference type="EMBL" id="MU118148">
    <property type="protein sequence ID" value="KAF9644303.1"/>
    <property type="molecule type" value="Genomic_DNA"/>
</dbReference>
<name>A0ACB6Z4S4_THEGA</name>
<sequence>AGLFSAVASAFIIQVQTQLQPDPNQETAALLRVLIHKIDSTTFGGDAPALPQWTGPPRTIVQVQTILYASLFASLLSAFLAMLGKQWLNRYASIDMRRSAIERSQNRQRKLDGIVEWYFDHVMESLPVMLQIALLLLGCGLSRYLWEIDTTVASVVLGATSFGVLFYLFIVFAGAIFDSCPYQTPAANAI</sequence>